<sequence>MIDDIDPIFIKKLVFLEVGK</sequence>
<organism evidence="1 2">
    <name type="scientific">Bacillus wiedmannii</name>
    <dbReference type="NCBI Taxonomy" id="1890302"/>
    <lineage>
        <taxon>Bacteria</taxon>
        <taxon>Bacillati</taxon>
        <taxon>Bacillota</taxon>
        <taxon>Bacilli</taxon>
        <taxon>Bacillales</taxon>
        <taxon>Bacillaceae</taxon>
        <taxon>Bacillus</taxon>
        <taxon>Bacillus cereus group</taxon>
    </lineage>
</organism>
<accession>A0A1C4FAF7</accession>
<reference evidence="2" key="1">
    <citation type="submission" date="2016-08" db="EMBL/GenBank/DDBJ databases">
        <authorList>
            <person name="Loux V."/>
            <person name="Rue O."/>
        </authorList>
    </citation>
    <scope>NUCLEOTIDE SEQUENCE [LARGE SCALE GENOMIC DNA]</scope>
    <source>
        <strain evidence="2">INRA Bc05-F1</strain>
    </source>
</reference>
<name>A0A1C4FAF7_9BACI</name>
<evidence type="ECO:0000313" key="2">
    <source>
        <dbReference type="Proteomes" id="UP000196052"/>
    </source>
</evidence>
<gene>
    <name evidence="1" type="ORF">BC05F1_04204</name>
</gene>
<proteinExistence type="predicted"/>
<protein>
    <submittedName>
        <fullName evidence="1">Uncharacterized protein</fullName>
    </submittedName>
</protein>
<dbReference type="AlphaFoldDB" id="A0A1C4FAF7"/>
<dbReference type="Proteomes" id="UP000196052">
    <property type="component" value="Unassembled WGS sequence"/>
</dbReference>
<dbReference type="EMBL" id="FMBE01000014">
    <property type="protein sequence ID" value="SCC52997.1"/>
    <property type="molecule type" value="Genomic_DNA"/>
</dbReference>
<evidence type="ECO:0000313" key="1">
    <source>
        <dbReference type="EMBL" id="SCC52997.1"/>
    </source>
</evidence>